<dbReference type="RefSeq" id="WP_244665829.1">
    <property type="nucleotide sequence ID" value="NZ_CABFWE030000011.1"/>
</dbReference>
<keyword evidence="10" id="KW-1185">Reference proteome</keyword>
<dbReference type="PANTHER" id="PTHR30151">
    <property type="entry name" value="ALKANE SULFONATE ABC TRANSPORTER-RELATED, MEMBRANE SUBUNIT"/>
    <property type="match status" value="1"/>
</dbReference>
<organism evidence="9 10">
    <name type="scientific">Pseudorhizobium halotolerans</name>
    <dbReference type="NCBI Taxonomy" id="1233081"/>
    <lineage>
        <taxon>Bacteria</taxon>
        <taxon>Pseudomonadati</taxon>
        <taxon>Pseudomonadota</taxon>
        <taxon>Alphaproteobacteria</taxon>
        <taxon>Hyphomicrobiales</taxon>
        <taxon>Rhizobiaceae</taxon>
        <taxon>Rhizobium/Agrobacterium group</taxon>
        <taxon>Pseudorhizobium</taxon>
    </lineage>
</organism>
<evidence type="ECO:0000256" key="5">
    <source>
        <dbReference type="ARBA" id="ARBA00022989"/>
    </source>
</evidence>
<evidence type="ECO:0000256" key="3">
    <source>
        <dbReference type="ARBA" id="ARBA00022475"/>
    </source>
</evidence>
<evidence type="ECO:0000256" key="4">
    <source>
        <dbReference type="ARBA" id="ARBA00022692"/>
    </source>
</evidence>
<feature type="transmembrane region" description="Helical" evidence="7">
    <location>
        <begin position="61"/>
        <end position="84"/>
    </location>
</feature>
<gene>
    <name evidence="9" type="ORF">RHAB21_03829</name>
</gene>
<feature type="transmembrane region" description="Helical" evidence="7">
    <location>
        <begin position="121"/>
        <end position="142"/>
    </location>
</feature>
<keyword evidence="6 7" id="KW-0472">Membrane</keyword>
<keyword evidence="2 7" id="KW-0813">Transport</keyword>
<dbReference type="CDD" id="cd06261">
    <property type="entry name" value="TM_PBP2"/>
    <property type="match status" value="1"/>
</dbReference>
<comment type="caution">
    <text evidence="9">The sequence shown here is derived from an EMBL/GenBank/DDBJ whole genome shotgun (WGS) entry which is preliminary data.</text>
</comment>
<evidence type="ECO:0000313" key="10">
    <source>
        <dbReference type="Proteomes" id="UP000601041"/>
    </source>
</evidence>
<evidence type="ECO:0000256" key="6">
    <source>
        <dbReference type="ARBA" id="ARBA00023136"/>
    </source>
</evidence>
<evidence type="ECO:0000259" key="8">
    <source>
        <dbReference type="PROSITE" id="PS50928"/>
    </source>
</evidence>
<dbReference type="Proteomes" id="UP000601041">
    <property type="component" value="Unassembled WGS sequence"/>
</dbReference>
<evidence type="ECO:0000256" key="7">
    <source>
        <dbReference type="RuleBase" id="RU363032"/>
    </source>
</evidence>
<feature type="transmembrane region" description="Helical" evidence="7">
    <location>
        <begin position="219"/>
        <end position="240"/>
    </location>
</feature>
<keyword evidence="5 7" id="KW-1133">Transmembrane helix</keyword>
<dbReference type="InterPro" id="IPR035906">
    <property type="entry name" value="MetI-like_sf"/>
</dbReference>
<reference evidence="9 10" key="1">
    <citation type="submission" date="2020-11" db="EMBL/GenBank/DDBJ databases">
        <authorList>
            <person name="Lassalle F."/>
        </authorList>
    </citation>
    <scope>NUCLEOTIDE SEQUENCE [LARGE SCALE GENOMIC DNA]</scope>
    <source>
        <strain evidence="9 10">AB21</strain>
    </source>
</reference>
<dbReference type="Pfam" id="PF00528">
    <property type="entry name" value="BPD_transp_1"/>
    <property type="match status" value="1"/>
</dbReference>
<protein>
    <submittedName>
        <fullName evidence="9">ABC transporter</fullName>
    </submittedName>
</protein>
<dbReference type="InterPro" id="IPR000515">
    <property type="entry name" value="MetI-like"/>
</dbReference>
<feature type="transmembrane region" description="Helical" evidence="7">
    <location>
        <begin position="12"/>
        <end position="31"/>
    </location>
</feature>
<dbReference type="SUPFAM" id="SSF161098">
    <property type="entry name" value="MetI-like"/>
    <property type="match status" value="1"/>
</dbReference>
<keyword evidence="3" id="KW-1003">Cell membrane</keyword>
<dbReference type="Gene3D" id="1.10.3720.10">
    <property type="entry name" value="MetI-like"/>
    <property type="match status" value="1"/>
</dbReference>
<dbReference type="PANTHER" id="PTHR30151:SF20">
    <property type="entry name" value="ABC TRANSPORTER PERMEASE PROTEIN HI_0355-RELATED"/>
    <property type="match status" value="1"/>
</dbReference>
<sequence>MIANIKRFIGSAWIVLAMLAAWEALFSIHAINSIVMVSPSSIAKEVLNHPQEFGTATLRTLLLAIAGLVLGMTIGTLLAIATWLSRFVSGLLTPVSIIFASVPVVAIIPILARLFGYETGTVLAIVAIISFFPAFVFTSSGLRSLPAGSDDLFRVLGVGKVRRLYHLALPSAIPQWTIALRLAAANAVLSAIVAEFLMGTGGLGYVFNVARGDLAMSHALGASAIAAVISIACFFGATVLERKARSRWS</sequence>
<evidence type="ECO:0000256" key="1">
    <source>
        <dbReference type="ARBA" id="ARBA00004651"/>
    </source>
</evidence>
<dbReference type="PROSITE" id="PS50928">
    <property type="entry name" value="ABC_TM1"/>
    <property type="match status" value="1"/>
</dbReference>
<accession>A0ABM8PTK1</accession>
<evidence type="ECO:0000313" key="9">
    <source>
        <dbReference type="EMBL" id="CAD7047809.1"/>
    </source>
</evidence>
<dbReference type="EMBL" id="CABFWE030000011">
    <property type="protein sequence ID" value="CAD7047809.1"/>
    <property type="molecule type" value="Genomic_DNA"/>
</dbReference>
<keyword evidence="4 7" id="KW-0812">Transmembrane</keyword>
<feature type="domain" description="ABC transmembrane type-1" evidence="8">
    <location>
        <begin position="57"/>
        <end position="241"/>
    </location>
</feature>
<feature type="transmembrane region" description="Helical" evidence="7">
    <location>
        <begin position="183"/>
        <end position="207"/>
    </location>
</feature>
<proteinExistence type="inferred from homology"/>
<comment type="similarity">
    <text evidence="7">Belongs to the binding-protein-dependent transport system permease family.</text>
</comment>
<comment type="subcellular location">
    <subcellularLocation>
        <location evidence="1 7">Cell membrane</location>
        <topology evidence="1 7">Multi-pass membrane protein</topology>
    </subcellularLocation>
</comment>
<name>A0ABM8PTK1_9HYPH</name>
<evidence type="ECO:0000256" key="2">
    <source>
        <dbReference type="ARBA" id="ARBA00022448"/>
    </source>
</evidence>
<feature type="transmembrane region" description="Helical" evidence="7">
    <location>
        <begin position="91"/>
        <end position="115"/>
    </location>
</feature>